<dbReference type="InterPro" id="IPR011006">
    <property type="entry name" value="CheY-like_superfamily"/>
</dbReference>
<dbReference type="eggNOG" id="COG5002">
    <property type="taxonomic scope" value="Bacteria"/>
</dbReference>
<evidence type="ECO:0000259" key="8">
    <source>
        <dbReference type="PROSITE" id="PS50109"/>
    </source>
</evidence>
<feature type="domain" description="Response regulatory" evidence="9">
    <location>
        <begin position="579"/>
        <end position="697"/>
    </location>
</feature>
<dbReference type="Gene3D" id="3.40.50.2300">
    <property type="match status" value="2"/>
</dbReference>
<reference evidence="11 12" key="1">
    <citation type="journal article" date="2016" name="Int. J. Mol. Sci.">
        <title>Comparative genomics of the extreme acidophile Acidithiobacillus thiooxidans reveals intraspecific divergence and niche adaptation.</title>
        <authorList>
            <person name="Zhang X."/>
            <person name="Feng X."/>
            <person name="Tao J."/>
            <person name="Ma L."/>
            <person name="Xiao Y."/>
            <person name="Liang Y."/>
            <person name="Liu X."/>
            <person name="Yin H."/>
        </authorList>
    </citation>
    <scope>NUCLEOTIDE SEQUENCE [LARGE SCALE GENOMIC DNA]</scope>
    <source>
        <strain evidence="11 12">A02</strain>
    </source>
</reference>
<dbReference type="CDD" id="cd17546">
    <property type="entry name" value="REC_hyHK_CKI1_RcsC-like"/>
    <property type="match status" value="1"/>
</dbReference>
<evidence type="ECO:0000256" key="1">
    <source>
        <dbReference type="ARBA" id="ARBA00000085"/>
    </source>
</evidence>
<evidence type="ECO:0000259" key="10">
    <source>
        <dbReference type="PROSITE" id="PS50894"/>
    </source>
</evidence>
<dbReference type="SUPFAM" id="SSF52172">
    <property type="entry name" value="CheY-like"/>
    <property type="match status" value="2"/>
</dbReference>
<feature type="transmembrane region" description="Helical" evidence="7">
    <location>
        <begin position="119"/>
        <end position="139"/>
    </location>
</feature>
<dbReference type="SUPFAM" id="SSF47226">
    <property type="entry name" value="Histidine-containing phosphotransfer domain, HPT domain"/>
    <property type="match status" value="1"/>
</dbReference>
<keyword evidence="7" id="KW-0812">Transmembrane</keyword>
<keyword evidence="7" id="KW-0472">Membrane</keyword>
<dbReference type="Pfam" id="PF00072">
    <property type="entry name" value="Response_reg"/>
    <property type="match status" value="1"/>
</dbReference>
<evidence type="ECO:0000256" key="6">
    <source>
        <dbReference type="PROSITE-ProRule" id="PRU00169"/>
    </source>
</evidence>
<organism evidence="11 12">
    <name type="scientific">Acidithiobacillus thiooxidans</name>
    <name type="common">Thiobacillus thiooxidans</name>
    <dbReference type="NCBI Taxonomy" id="930"/>
    <lineage>
        <taxon>Bacteria</taxon>
        <taxon>Pseudomonadati</taxon>
        <taxon>Pseudomonadota</taxon>
        <taxon>Acidithiobacillia</taxon>
        <taxon>Acidithiobacillales</taxon>
        <taxon>Acidithiobacillaceae</taxon>
        <taxon>Acidithiobacillus</taxon>
    </lineage>
</organism>
<dbReference type="GO" id="GO:0005524">
    <property type="term" value="F:ATP binding"/>
    <property type="evidence" value="ECO:0007669"/>
    <property type="project" value="UniProtKB-KW"/>
</dbReference>
<dbReference type="PROSITE" id="PS50109">
    <property type="entry name" value="HIS_KIN"/>
    <property type="match status" value="1"/>
</dbReference>
<dbReference type="Proteomes" id="UP000094893">
    <property type="component" value="Unassembled WGS sequence"/>
</dbReference>
<dbReference type="Pfam" id="PF00512">
    <property type="entry name" value="HisKA"/>
    <property type="match status" value="1"/>
</dbReference>
<dbReference type="SMART" id="SM00388">
    <property type="entry name" value="HisKA"/>
    <property type="match status" value="1"/>
</dbReference>
<gene>
    <name evidence="11" type="ORF">A6P07_11700</name>
</gene>
<evidence type="ECO:0000256" key="3">
    <source>
        <dbReference type="ARBA" id="ARBA00022553"/>
    </source>
</evidence>
<dbReference type="EMBL" id="LWSA01000165">
    <property type="protein sequence ID" value="OCX71537.1"/>
    <property type="molecule type" value="Genomic_DNA"/>
</dbReference>
<feature type="modified residue" description="Phosphohistidine" evidence="5">
    <location>
        <position position="775"/>
    </location>
</feature>
<dbReference type="PANTHER" id="PTHR45339">
    <property type="entry name" value="HYBRID SIGNAL TRANSDUCTION HISTIDINE KINASE J"/>
    <property type="match status" value="1"/>
</dbReference>
<dbReference type="Pfam" id="PF02518">
    <property type="entry name" value="HATPase_c"/>
    <property type="match status" value="1"/>
</dbReference>
<dbReference type="SMART" id="SM00073">
    <property type="entry name" value="HPT"/>
    <property type="match status" value="1"/>
</dbReference>
<dbReference type="CDD" id="cd16922">
    <property type="entry name" value="HATPase_EvgS-ArcB-TorS-like"/>
    <property type="match status" value="1"/>
</dbReference>
<dbReference type="InterPro" id="IPR003594">
    <property type="entry name" value="HATPase_dom"/>
</dbReference>
<feature type="transmembrane region" description="Helical" evidence="7">
    <location>
        <begin position="151"/>
        <end position="170"/>
    </location>
</feature>
<accession>A0A1C2I500</accession>
<feature type="domain" description="HPt" evidence="10">
    <location>
        <begin position="736"/>
        <end position="830"/>
    </location>
</feature>
<evidence type="ECO:0000256" key="4">
    <source>
        <dbReference type="ARBA" id="ARBA00023012"/>
    </source>
</evidence>
<feature type="domain" description="Histidine kinase" evidence="8">
    <location>
        <begin position="193"/>
        <end position="414"/>
    </location>
</feature>
<dbReference type="InterPro" id="IPR008207">
    <property type="entry name" value="Sig_transdc_His_kin_Hpt_dom"/>
</dbReference>
<dbReference type="PANTHER" id="PTHR45339:SF5">
    <property type="entry name" value="HISTIDINE KINASE"/>
    <property type="match status" value="1"/>
</dbReference>
<evidence type="ECO:0000259" key="9">
    <source>
        <dbReference type="PROSITE" id="PS50110"/>
    </source>
</evidence>
<protein>
    <recommendedName>
        <fullName evidence="2">histidine kinase</fullName>
        <ecNumber evidence="2">2.7.13.3</ecNumber>
    </recommendedName>
</protein>
<feature type="transmembrane region" description="Helical" evidence="7">
    <location>
        <begin position="21"/>
        <end position="40"/>
    </location>
</feature>
<dbReference type="InterPro" id="IPR004358">
    <property type="entry name" value="Sig_transdc_His_kin-like_C"/>
</dbReference>
<dbReference type="InterPro" id="IPR001789">
    <property type="entry name" value="Sig_transdc_resp-reg_receiver"/>
</dbReference>
<dbReference type="Gene3D" id="1.20.120.160">
    <property type="entry name" value="HPT domain"/>
    <property type="match status" value="1"/>
</dbReference>
<dbReference type="GO" id="GO:0000155">
    <property type="term" value="F:phosphorelay sensor kinase activity"/>
    <property type="evidence" value="ECO:0007669"/>
    <property type="project" value="InterPro"/>
</dbReference>
<keyword evidence="4" id="KW-0902">Two-component regulatory system</keyword>
<dbReference type="SUPFAM" id="SSF55874">
    <property type="entry name" value="ATPase domain of HSP90 chaperone/DNA topoisomerase II/histidine kinase"/>
    <property type="match status" value="1"/>
</dbReference>
<evidence type="ECO:0000256" key="2">
    <source>
        <dbReference type="ARBA" id="ARBA00012438"/>
    </source>
</evidence>
<name>A0A1C2I500_ACITH</name>
<dbReference type="PRINTS" id="PR00344">
    <property type="entry name" value="BCTRLSENSOR"/>
</dbReference>
<evidence type="ECO:0000256" key="5">
    <source>
        <dbReference type="PROSITE-ProRule" id="PRU00110"/>
    </source>
</evidence>
<dbReference type="RefSeq" id="WP_065958146.1">
    <property type="nucleotide sequence ID" value="NZ_LWRZ01000274.1"/>
</dbReference>
<comment type="caution">
    <text evidence="11">The sequence shown here is derived from an EMBL/GenBank/DDBJ whole genome shotgun (WGS) entry which is preliminary data.</text>
</comment>
<dbReference type="InterPro" id="IPR003661">
    <property type="entry name" value="HisK_dim/P_dom"/>
</dbReference>
<dbReference type="InterPro" id="IPR036641">
    <property type="entry name" value="HPT_dom_sf"/>
</dbReference>
<keyword evidence="3 6" id="KW-0597">Phosphoprotein</keyword>
<dbReference type="AlphaFoldDB" id="A0A1C2I500"/>
<dbReference type="FunFam" id="3.30.565.10:FF:000010">
    <property type="entry name" value="Sensor histidine kinase RcsC"/>
    <property type="match status" value="1"/>
</dbReference>
<feature type="transmembrane region" description="Helical" evidence="7">
    <location>
        <begin position="91"/>
        <end position="113"/>
    </location>
</feature>
<dbReference type="SMART" id="SM00448">
    <property type="entry name" value="REC"/>
    <property type="match status" value="1"/>
</dbReference>
<evidence type="ECO:0000313" key="12">
    <source>
        <dbReference type="Proteomes" id="UP000094893"/>
    </source>
</evidence>
<dbReference type="GO" id="GO:0005886">
    <property type="term" value="C:plasma membrane"/>
    <property type="evidence" value="ECO:0007669"/>
    <property type="project" value="UniProtKB-SubCell"/>
</dbReference>
<dbReference type="SMART" id="SM00387">
    <property type="entry name" value="HATPase_c"/>
    <property type="match status" value="1"/>
</dbReference>
<dbReference type="InterPro" id="IPR036890">
    <property type="entry name" value="HATPase_C_sf"/>
</dbReference>
<dbReference type="SUPFAM" id="SSF47384">
    <property type="entry name" value="Homodimeric domain of signal transducing histidine kinase"/>
    <property type="match status" value="1"/>
</dbReference>
<dbReference type="PROSITE" id="PS50110">
    <property type="entry name" value="RESPONSE_REGULATORY"/>
    <property type="match status" value="1"/>
</dbReference>
<comment type="catalytic activity">
    <reaction evidence="1">
        <text>ATP + protein L-histidine = ADP + protein N-phospho-L-histidine.</text>
        <dbReference type="EC" id="2.7.13.3"/>
    </reaction>
</comment>
<feature type="transmembrane region" description="Helical" evidence="7">
    <location>
        <begin position="52"/>
        <end position="70"/>
    </location>
</feature>
<proteinExistence type="predicted"/>
<dbReference type="Pfam" id="PF01627">
    <property type="entry name" value="Hpt"/>
    <property type="match status" value="1"/>
</dbReference>
<dbReference type="CDD" id="cd00082">
    <property type="entry name" value="HisKA"/>
    <property type="match status" value="1"/>
</dbReference>
<evidence type="ECO:0000256" key="7">
    <source>
        <dbReference type="SAM" id="Phobius"/>
    </source>
</evidence>
<feature type="modified residue" description="4-aspartylphosphate" evidence="6">
    <location>
        <position position="630"/>
    </location>
</feature>
<dbReference type="InterPro" id="IPR005467">
    <property type="entry name" value="His_kinase_dom"/>
</dbReference>
<dbReference type="PROSITE" id="PS50894">
    <property type="entry name" value="HPT"/>
    <property type="match status" value="1"/>
</dbReference>
<dbReference type="EC" id="2.7.13.3" evidence="2"/>
<evidence type="ECO:0000313" key="11">
    <source>
        <dbReference type="EMBL" id="OCX71537.1"/>
    </source>
</evidence>
<sequence>MRRPSLGLNPGNELEQASVRLLMGLALYAYVYTYPYTSWFNQQDSLQSLNQTALVFFSAILLLLASIWVWPQKSPLRRVIGMCMDVGMATYLIQASAGIAGLPLLGIYPWVIIGNGFRFGTRYAVAATFISMIGIASVLDPRHLGSGNSHALLATLIIFGVLFLYMSKLISRLNGAIEEARKASLIKSQFLAKMSHELRTPLNGVMGMSELLRETPLSAEQTEITGLIQNSSRTLLELIENILDISKIEAGKLQLHPIDFSLRSLLDQSCSSLLVLAQKKGLYLVWDSPESTPDLLRGDTRRIRQVLYNLIGNAIKFTEQGGIEIKVRSLPMTHREIRLRFEVIDTGCGLSELAQEHLFEAFTQVHNATQNNAEGTGLGTTIAKELVEKMGGQIGVESVPDKGSRFWFELPLQPAEKPETLQETVVNRAKQTPVLILANPALGQTLGNALKTWNIPSTQTDSSHRALELLRSAGNRGKSFGQVFVDQQMMDMAVDHFARLARDEQLIGHTPWVLVSDASLRFDRYFQDMGFSAVLTTPIDKKMLFNLVHTVQNPRENMGNNIVSLHDHYQQSQGKKGLSILVAEDNIINQKVVQGILRQAGHHVRVSSDSEETLDILAESSFPLDLLILDRNMPGKGGLDVLKAYQMMETAHPVPVIMLTADATPESMQACLEAGASAYLTKPVDARMLLDQIARLCQTRAASAKAPVGSTASAAATRSGALIDESALQGIVDLGGPEFLAEILRDFAQDGEQLLRVIQAALQQEDYPGYQDAIHALKGSSVQMGAHALLENCLQAEALKPHAMSGAEILNITAALQQNFHKTCRALTAYLDGQRQTR</sequence>
<dbReference type="Gene3D" id="3.30.565.10">
    <property type="entry name" value="Histidine kinase-like ATPase, C-terminal domain"/>
    <property type="match status" value="1"/>
</dbReference>
<keyword evidence="7" id="KW-1133">Transmembrane helix</keyword>
<dbReference type="Gene3D" id="1.10.287.130">
    <property type="match status" value="1"/>
</dbReference>
<dbReference type="InterPro" id="IPR036097">
    <property type="entry name" value="HisK_dim/P_sf"/>
</dbReference>